<sequence length="232" mass="25145">MSAPRSLNIRRAAGLALVGALLLAGCADRHAIEVGSVPDDYRTRHPIVVGESEVAIELPIASSEIRLSENARSRIEDFGQRFRGTHAAALRVLLPRGSANEKAAALASRDVVATLRRIGVAGDRILVQPYDAAGEGGPVPIRLSFATLTAKTAPCGRWPDQLADTEQNRNYFNFGCATQQNLAAQVADPRDLLGPRGRDPVDAARRTNMLEDYRLGRSTASDRSRTESTYNW</sequence>
<dbReference type="Pfam" id="PF09476">
    <property type="entry name" value="Pilus_CpaD"/>
    <property type="match status" value="1"/>
</dbReference>
<keyword evidence="1" id="KW-0732">Signal</keyword>
<gene>
    <name evidence="2" type="ORF">GCM10011390_30890</name>
</gene>
<dbReference type="RefSeq" id="WP_188909984.1">
    <property type="nucleotide sequence ID" value="NZ_BMIQ01000004.1"/>
</dbReference>
<dbReference type="AlphaFoldDB" id="A0A916ZQS1"/>
<dbReference type="EMBL" id="BMIQ01000004">
    <property type="protein sequence ID" value="GGE09628.1"/>
    <property type="molecule type" value="Genomic_DNA"/>
</dbReference>
<dbReference type="InterPro" id="IPR013361">
    <property type="entry name" value="Pilus_CpaD"/>
</dbReference>
<protein>
    <submittedName>
        <fullName evidence="2">Type IV pilus protein</fullName>
    </submittedName>
</protein>
<name>A0A916ZQS1_9HYPH</name>
<dbReference type="PROSITE" id="PS51257">
    <property type="entry name" value="PROKAR_LIPOPROTEIN"/>
    <property type="match status" value="1"/>
</dbReference>
<organism evidence="2 3">
    <name type="scientific">Aureimonas endophytica</name>
    <dbReference type="NCBI Taxonomy" id="2027858"/>
    <lineage>
        <taxon>Bacteria</taxon>
        <taxon>Pseudomonadati</taxon>
        <taxon>Pseudomonadota</taxon>
        <taxon>Alphaproteobacteria</taxon>
        <taxon>Hyphomicrobiales</taxon>
        <taxon>Aurantimonadaceae</taxon>
        <taxon>Aureimonas</taxon>
    </lineage>
</organism>
<evidence type="ECO:0000313" key="3">
    <source>
        <dbReference type="Proteomes" id="UP000644699"/>
    </source>
</evidence>
<reference evidence="2" key="2">
    <citation type="submission" date="2020-09" db="EMBL/GenBank/DDBJ databases">
        <authorList>
            <person name="Sun Q."/>
            <person name="Zhou Y."/>
        </authorList>
    </citation>
    <scope>NUCLEOTIDE SEQUENCE</scope>
    <source>
        <strain evidence="2">CGMCC 1.15367</strain>
    </source>
</reference>
<feature type="signal peptide" evidence="1">
    <location>
        <begin position="1"/>
        <end position="31"/>
    </location>
</feature>
<keyword evidence="3" id="KW-1185">Reference proteome</keyword>
<accession>A0A916ZQS1</accession>
<dbReference type="NCBIfam" id="TIGR02522">
    <property type="entry name" value="pilus_cpaD"/>
    <property type="match status" value="1"/>
</dbReference>
<evidence type="ECO:0000313" key="2">
    <source>
        <dbReference type="EMBL" id="GGE09628.1"/>
    </source>
</evidence>
<feature type="chain" id="PRO_5037872097" evidence="1">
    <location>
        <begin position="32"/>
        <end position="232"/>
    </location>
</feature>
<comment type="caution">
    <text evidence="2">The sequence shown here is derived from an EMBL/GenBank/DDBJ whole genome shotgun (WGS) entry which is preliminary data.</text>
</comment>
<reference evidence="2" key="1">
    <citation type="journal article" date="2014" name="Int. J. Syst. Evol. Microbiol.">
        <title>Complete genome sequence of Corynebacterium casei LMG S-19264T (=DSM 44701T), isolated from a smear-ripened cheese.</title>
        <authorList>
            <consortium name="US DOE Joint Genome Institute (JGI-PGF)"/>
            <person name="Walter F."/>
            <person name="Albersmeier A."/>
            <person name="Kalinowski J."/>
            <person name="Ruckert C."/>
        </authorList>
    </citation>
    <scope>NUCLEOTIDE SEQUENCE</scope>
    <source>
        <strain evidence="2">CGMCC 1.15367</strain>
    </source>
</reference>
<evidence type="ECO:0000256" key="1">
    <source>
        <dbReference type="SAM" id="SignalP"/>
    </source>
</evidence>
<proteinExistence type="predicted"/>
<dbReference type="InterPro" id="IPR019027">
    <property type="entry name" value="Pilus_biogenesis_CpaD-related"/>
</dbReference>
<dbReference type="Proteomes" id="UP000644699">
    <property type="component" value="Unassembled WGS sequence"/>
</dbReference>